<dbReference type="GO" id="GO:0008234">
    <property type="term" value="F:cysteine-type peptidase activity"/>
    <property type="evidence" value="ECO:0007669"/>
    <property type="project" value="UniProtKB-KW"/>
</dbReference>
<dbReference type="OrthoDB" id="976756at2"/>
<gene>
    <name evidence="6" type="ORF">DVR12_20000</name>
</gene>
<evidence type="ECO:0000313" key="7">
    <source>
        <dbReference type="Proteomes" id="UP000260644"/>
    </source>
</evidence>
<dbReference type="Gene3D" id="2.180.10.10">
    <property type="entry name" value="RHS repeat-associated core"/>
    <property type="match status" value="2"/>
</dbReference>
<dbReference type="SUPFAM" id="SSF54001">
    <property type="entry name" value="Cysteine proteinases"/>
    <property type="match status" value="1"/>
</dbReference>
<keyword evidence="2" id="KW-0645">Protease</keyword>
<evidence type="ECO:0000256" key="1">
    <source>
        <dbReference type="ARBA" id="ARBA00007074"/>
    </source>
</evidence>
<dbReference type="PANTHER" id="PTHR32305:SF15">
    <property type="entry name" value="PROTEIN RHSA-RELATED"/>
    <property type="match status" value="1"/>
</dbReference>
<dbReference type="EMBL" id="QPMM01000011">
    <property type="protein sequence ID" value="RFS20233.1"/>
    <property type="molecule type" value="Genomic_DNA"/>
</dbReference>
<keyword evidence="3" id="KW-0378">Hydrolase</keyword>
<dbReference type="InterPro" id="IPR022385">
    <property type="entry name" value="Rhs_assc_core"/>
</dbReference>
<evidence type="ECO:0000256" key="2">
    <source>
        <dbReference type="ARBA" id="ARBA00022670"/>
    </source>
</evidence>
<dbReference type="Gene3D" id="3.90.1720.10">
    <property type="entry name" value="endopeptidase domain like (from Nostoc punctiforme)"/>
    <property type="match status" value="1"/>
</dbReference>
<name>A0A3E1Y666_9BACT</name>
<comment type="caution">
    <text evidence="6">The sequence shown here is derived from an EMBL/GenBank/DDBJ whole genome shotgun (WGS) entry which is preliminary data.</text>
</comment>
<dbReference type="InterPro" id="IPR000064">
    <property type="entry name" value="NLP_P60_dom"/>
</dbReference>
<evidence type="ECO:0000256" key="4">
    <source>
        <dbReference type="ARBA" id="ARBA00022807"/>
    </source>
</evidence>
<evidence type="ECO:0000256" key="3">
    <source>
        <dbReference type="ARBA" id="ARBA00022801"/>
    </source>
</evidence>
<accession>A0A3E1Y666</accession>
<proteinExistence type="inferred from homology"/>
<dbReference type="Proteomes" id="UP000260644">
    <property type="component" value="Unassembled WGS sequence"/>
</dbReference>
<sequence length="1136" mass="127080">MVYDKRDRVVFVRDGNNKANGDWHVTFYDELNRPVKTALYKSNATRQSLQDQMNTLTQTTGTTSYTFPGDMDLVVGVHTKSLYEATNSITLTEGFEATGETIIQINPNLTNGQDIVTVNNPLPNLPDNLLTPLTFVFYDKYNFAGAQASMPEYGTKLNAGNNPYDEPFSVSAFPKGLVTGTKTRILGTDQWLVTTNYYNDKGRLVQAIQDNVAGGKDVTSKQYDFSGKVLSIYLKHNNPRSGTVPQISVLTSFGYDAAGRVISIKKKLNDLDSLERVIVVNEYDELSQLRAERLGLNKSGVPIERISYEYNIRGWQKSINKKYLNNQSDTAHFGQELSYDYGFKDSLFNGNVSGVRWKGWNDQSPRAFGYNYDLVSRLTHAEYSQQNSQNSPWTKDQMNFTVDWLTYDANGNIRKMAQYGLDGTTSTPIDRLNYTYANYSNKLMSVYDTSTVTSPLGDFKNGTNSGDDYAYDPNGNLIKDLNKGITSITYNILNLPSVIQTAKGTITYQYDALGGKQRKTVVDNSGSSQKVTVTDYINGLTYTNDSLQLIGHEKGRIRTIFKTGKPVEYAYDYFVKDNIGNTRLVLTEQKDFKMYAATMEQPKAATEMALFSNIEETRTPVPVGYPDDGTGIENKSVAKLSSKENGKKIGPSIVLRVMAGDTLQVGSKAFFKSNTPVRNEGNDIAENIVADLINTFSGSGKQSSGHGAGDQAIEVPFNTDFYNNDLKNLKEKENSNQDPSRPKAYLSYILFNDRFEMVEENSGVKQVKNEPDQLQTLSSDQVVAKQSGFLYVYTSNESPQDVFFDNIIVTQEPGPVLEETHYYPFGLTMAGISSNALKGSNYPENRYKFSGKELQTKEFGDNSGLEWYDYGARMYDPQIGRWHVVDPLTEASRRWSPYTYAYDNPIRFIDSDGMLSYDWVNKKYVDNNGQEVSNIEAVQQMEGFSVRIYQADESTETNKTESTESVNQTDGDKVKAQRDRLVKTAEKHVGETAWALEVSKDNVESGKWKCNKFVYDMLVEAGFSIGLPNGNGGLGGKYPYTASQWADPKLKIPGWIVVATPEPGDIAAYADAGYHDATGHVGIYVGNGNGIWANNIDIRKDPVNQATWHTSKPIIYRRYVGPINFFSENYTKNPVH</sequence>
<keyword evidence="7" id="KW-1185">Reference proteome</keyword>
<dbReference type="InterPro" id="IPR050708">
    <property type="entry name" value="T6SS_VgrG/RHS"/>
</dbReference>
<keyword evidence="4" id="KW-0788">Thiol protease</keyword>
<evidence type="ECO:0000259" key="5">
    <source>
        <dbReference type="PROSITE" id="PS51935"/>
    </source>
</evidence>
<dbReference type="GO" id="GO:0006508">
    <property type="term" value="P:proteolysis"/>
    <property type="evidence" value="ECO:0007669"/>
    <property type="project" value="UniProtKB-KW"/>
</dbReference>
<organism evidence="6 7">
    <name type="scientific">Chitinophaga silvatica</name>
    <dbReference type="NCBI Taxonomy" id="2282649"/>
    <lineage>
        <taxon>Bacteria</taxon>
        <taxon>Pseudomonadati</taxon>
        <taxon>Bacteroidota</taxon>
        <taxon>Chitinophagia</taxon>
        <taxon>Chitinophagales</taxon>
        <taxon>Chitinophagaceae</taxon>
        <taxon>Chitinophaga</taxon>
    </lineage>
</organism>
<dbReference type="InterPro" id="IPR038765">
    <property type="entry name" value="Papain-like_cys_pep_sf"/>
</dbReference>
<dbReference type="NCBIfam" id="TIGR03696">
    <property type="entry name" value="Rhs_assc_core"/>
    <property type="match status" value="1"/>
</dbReference>
<reference evidence="6 7" key="1">
    <citation type="submission" date="2018-07" db="EMBL/GenBank/DDBJ databases">
        <title>Chitinophaga K2CV101002-2 sp. nov., isolated from a monsoon evergreen broad-leaved forest soil.</title>
        <authorList>
            <person name="Lv Y."/>
        </authorList>
    </citation>
    <scope>NUCLEOTIDE SEQUENCE [LARGE SCALE GENOMIC DNA]</scope>
    <source>
        <strain evidence="6 7">GDMCC 1.1288</strain>
    </source>
</reference>
<dbReference type="PANTHER" id="PTHR32305">
    <property type="match status" value="1"/>
</dbReference>
<protein>
    <submittedName>
        <fullName evidence="6">RHS repeat-associated core domain-containing protein</fullName>
    </submittedName>
</protein>
<dbReference type="AlphaFoldDB" id="A0A3E1Y666"/>
<dbReference type="PROSITE" id="PS51935">
    <property type="entry name" value="NLPC_P60"/>
    <property type="match status" value="1"/>
</dbReference>
<comment type="similarity">
    <text evidence="1">Belongs to the peptidase C40 family.</text>
</comment>
<evidence type="ECO:0000313" key="6">
    <source>
        <dbReference type="EMBL" id="RFS20233.1"/>
    </source>
</evidence>
<feature type="domain" description="NlpC/P60" evidence="5">
    <location>
        <begin position="975"/>
        <end position="1120"/>
    </location>
</feature>